<protein>
    <submittedName>
        <fullName evidence="3">Putative DNA-binding protein</fullName>
    </submittedName>
</protein>
<dbReference type="Proteomes" id="UP000595703">
    <property type="component" value="Chromosome"/>
</dbReference>
<gene>
    <name evidence="3" type="ORF">RVR_6131</name>
</gene>
<dbReference type="InterPro" id="IPR001387">
    <property type="entry name" value="Cro/C1-type_HTH"/>
</dbReference>
<dbReference type="GO" id="GO:0003677">
    <property type="term" value="F:DNA binding"/>
    <property type="evidence" value="ECO:0007669"/>
    <property type="project" value="UniProtKB-KW"/>
</dbReference>
<organism evidence="3 4">
    <name type="scientific">Actinacidiphila reveromycinica</name>
    <dbReference type="NCBI Taxonomy" id="659352"/>
    <lineage>
        <taxon>Bacteria</taxon>
        <taxon>Bacillati</taxon>
        <taxon>Actinomycetota</taxon>
        <taxon>Actinomycetes</taxon>
        <taxon>Kitasatosporales</taxon>
        <taxon>Streptomycetaceae</taxon>
        <taxon>Actinacidiphila</taxon>
    </lineage>
</organism>
<dbReference type="SMART" id="SM00530">
    <property type="entry name" value="HTH_XRE"/>
    <property type="match status" value="1"/>
</dbReference>
<dbReference type="PROSITE" id="PS50943">
    <property type="entry name" value="HTH_CROC1"/>
    <property type="match status" value="1"/>
</dbReference>
<keyword evidence="4" id="KW-1185">Reference proteome</keyword>
<dbReference type="EMBL" id="AP018365">
    <property type="protein sequence ID" value="BBA99489.1"/>
    <property type="molecule type" value="Genomic_DNA"/>
</dbReference>
<reference evidence="3 4" key="1">
    <citation type="journal article" date="2010" name="J. Bacteriol.">
        <title>Biochemical characterization of a novel indole prenyltransferase from Streptomyces sp. SN-593.</title>
        <authorList>
            <person name="Takahashi S."/>
            <person name="Takagi H."/>
            <person name="Toyoda A."/>
            <person name="Uramoto M."/>
            <person name="Nogawa T."/>
            <person name="Ueki M."/>
            <person name="Sakaki Y."/>
            <person name="Osada H."/>
        </authorList>
    </citation>
    <scope>NUCLEOTIDE SEQUENCE [LARGE SCALE GENOMIC DNA]</scope>
    <source>
        <strain evidence="3 4">SN-593</strain>
    </source>
</reference>
<dbReference type="InterPro" id="IPR010982">
    <property type="entry name" value="Lambda_DNA-bd_dom_sf"/>
</dbReference>
<feature type="domain" description="HTH cro/C1-type" evidence="2">
    <location>
        <begin position="26"/>
        <end position="60"/>
    </location>
</feature>
<dbReference type="AlphaFoldDB" id="A0A7U3VQ98"/>
<proteinExistence type="predicted"/>
<name>A0A7U3VQ98_9ACTN</name>
<dbReference type="Pfam" id="PF13560">
    <property type="entry name" value="HTH_31"/>
    <property type="match status" value="1"/>
</dbReference>
<dbReference type="Gene3D" id="1.10.260.40">
    <property type="entry name" value="lambda repressor-like DNA-binding domains"/>
    <property type="match status" value="1"/>
</dbReference>
<keyword evidence="3" id="KW-0238">DNA-binding</keyword>
<dbReference type="Pfam" id="PF19054">
    <property type="entry name" value="DUF5753"/>
    <property type="match status" value="1"/>
</dbReference>
<evidence type="ECO:0000313" key="3">
    <source>
        <dbReference type="EMBL" id="BBA99489.1"/>
    </source>
</evidence>
<dbReference type="CDD" id="cd00093">
    <property type="entry name" value="HTH_XRE"/>
    <property type="match status" value="1"/>
</dbReference>
<feature type="compositionally biased region" description="Basic and acidic residues" evidence="1">
    <location>
        <begin position="280"/>
        <end position="297"/>
    </location>
</feature>
<dbReference type="RefSeq" id="WP_202235469.1">
    <property type="nucleotide sequence ID" value="NZ_AP018365.1"/>
</dbReference>
<evidence type="ECO:0000259" key="2">
    <source>
        <dbReference type="PROSITE" id="PS50943"/>
    </source>
</evidence>
<feature type="region of interest" description="Disordered" evidence="1">
    <location>
        <begin position="280"/>
        <end position="304"/>
    </location>
</feature>
<dbReference type="KEGG" id="arev:RVR_6131"/>
<evidence type="ECO:0000256" key="1">
    <source>
        <dbReference type="SAM" id="MobiDB-lite"/>
    </source>
</evidence>
<dbReference type="InterPro" id="IPR043917">
    <property type="entry name" value="DUF5753"/>
</dbReference>
<dbReference type="SUPFAM" id="SSF47413">
    <property type="entry name" value="lambda repressor-like DNA-binding domains"/>
    <property type="match status" value="1"/>
</dbReference>
<reference evidence="3 4" key="2">
    <citation type="journal article" date="2011" name="J. Antibiot.">
        <title>Furaquinocins I and J: novel polyketide isoprenoid hybrid compounds from Streptomyces reveromyceticus SN-593.</title>
        <authorList>
            <person name="Panthee S."/>
            <person name="Takahashi S."/>
            <person name="Takagi H."/>
            <person name="Nogawa T."/>
            <person name="Oowada E."/>
            <person name="Uramoto M."/>
            <person name="Osada H."/>
        </authorList>
    </citation>
    <scope>NUCLEOTIDE SEQUENCE [LARGE SCALE GENOMIC DNA]</scope>
    <source>
        <strain evidence="3 4">SN-593</strain>
    </source>
</reference>
<evidence type="ECO:0000313" key="4">
    <source>
        <dbReference type="Proteomes" id="UP000595703"/>
    </source>
</evidence>
<accession>A0A7U3VQ98</accession>
<reference evidence="3 4" key="3">
    <citation type="journal article" date="2011" name="Nat. Chem. Biol.">
        <title>Reveromycin A biosynthesis uses RevG and RevJ for stereospecific spiroacetal formation.</title>
        <authorList>
            <person name="Takahashi S."/>
            <person name="Toyoda A."/>
            <person name="Sekiyama Y."/>
            <person name="Takagi H."/>
            <person name="Nogawa T."/>
            <person name="Uramoto M."/>
            <person name="Suzuki R."/>
            <person name="Koshino H."/>
            <person name="Kumano T."/>
            <person name="Panthee S."/>
            <person name="Dairi T."/>
            <person name="Ishikawa J."/>
            <person name="Ikeda H."/>
            <person name="Sakaki Y."/>
            <person name="Osada H."/>
        </authorList>
    </citation>
    <scope>NUCLEOTIDE SEQUENCE [LARGE SCALE GENOMIC DNA]</scope>
    <source>
        <strain evidence="3 4">SN-593</strain>
    </source>
</reference>
<reference evidence="3 4" key="4">
    <citation type="journal article" date="2020" name="Sci. Rep.">
        <title>beta-carboline chemical signals induce reveromycin production through a LuxR family regulator in Streptomyces sp. SN-593.</title>
        <authorList>
            <person name="Panthee S."/>
            <person name="Kito N."/>
            <person name="Hayashi T."/>
            <person name="Shimizu T."/>
            <person name="Ishikawa J."/>
            <person name="Hamamoto H."/>
            <person name="Osada H."/>
            <person name="Takahashi S."/>
        </authorList>
    </citation>
    <scope>NUCLEOTIDE SEQUENCE [LARGE SCALE GENOMIC DNA]</scope>
    <source>
        <strain evidence="3 4">SN-593</strain>
    </source>
</reference>
<sequence>MANPGRFATKKLDTTLSARALYGAELRYFRERMDLTLRDLADRLHIEMSFLARIEQGERRLPDELAAVVDELLHTGGFFERNLEAARSAPRPDRLTPLAEWEWLAVAIREWDAALVPGLLQTDAYAQAVADTYGPLLTDRTQRHRWEARLSRTPVLLAPHGPRYTAVLGEAVLRRPLGGPVAMAVQLDHLAGLVRSERVTLNVLPLIATPHPSAMDGALRVMTFADETPAVHFTSHRTGAYGTEPATVALAHLTYDLLSSAALPADVSLDLIEAAAEGYRAEGGTRERPSRRTEKHPGVVRTAP</sequence>